<dbReference type="EMBL" id="GBXM01005492">
    <property type="protein sequence ID" value="JAI03086.1"/>
    <property type="molecule type" value="Transcribed_RNA"/>
</dbReference>
<proteinExistence type="predicted"/>
<dbReference type="AlphaFoldDB" id="A0A0E9XML4"/>
<evidence type="ECO:0000313" key="1">
    <source>
        <dbReference type="EMBL" id="JAI03086.1"/>
    </source>
</evidence>
<protein>
    <submittedName>
        <fullName evidence="1">Uncharacterized protein</fullName>
    </submittedName>
</protein>
<name>A0A0E9XML4_ANGAN</name>
<organism evidence="1">
    <name type="scientific">Anguilla anguilla</name>
    <name type="common">European freshwater eel</name>
    <name type="synonym">Muraena anguilla</name>
    <dbReference type="NCBI Taxonomy" id="7936"/>
    <lineage>
        <taxon>Eukaryota</taxon>
        <taxon>Metazoa</taxon>
        <taxon>Chordata</taxon>
        <taxon>Craniata</taxon>
        <taxon>Vertebrata</taxon>
        <taxon>Euteleostomi</taxon>
        <taxon>Actinopterygii</taxon>
        <taxon>Neopterygii</taxon>
        <taxon>Teleostei</taxon>
        <taxon>Anguilliformes</taxon>
        <taxon>Anguillidae</taxon>
        <taxon>Anguilla</taxon>
    </lineage>
</organism>
<accession>A0A0E9XML4</accession>
<sequence>MVSELPFCNLFRSHPFFISVTVSSERYEGTLGLSGGLE</sequence>
<reference evidence="1" key="1">
    <citation type="submission" date="2014-11" db="EMBL/GenBank/DDBJ databases">
        <authorList>
            <person name="Amaro Gonzalez C."/>
        </authorList>
    </citation>
    <scope>NUCLEOTIDE SEQUENCE</scope>
</reference>
<reference evidence="1" key="2">
    <citation type="journal article" date="2015" name="Fish Shellfish Immunol.">
        <title>Early steps in the European eel (Anguilla anguilla)-Vibrio vulnificus interaction in the gills: Role of the RtxA13 toxin.</title>
        <authorList>
            <person name="Callol A."/>
            <person name="Pajuelo D."/>
            <person name="Ebbesson L."/>
            <person name="Teles M."/>
            <person name="MacKenzie S."/>
            <person name="Amaro C."/>
        </authorList>
    </citation>
    <scope>NUCLEOTIDE SEQUENCE</scope>
</reference>